<reference evidence="1" key="1">
    <citation type="submission" date="2018-01" db="EMBL/GenBank/DDBJ databases">
        <authorList>
            <person name="Regsiter A."/>
            <person name="William W."/>
        </authorList>
    </citation>
    <scope>NUCLEOTIDE SEQUENCE</scope>
    <source>
        <strain evidence="1">TRIP AH-1</strain>
    </source>
</reference>
<dbReference type="AlphaFoldDB" id="A0A445MUF6"/>
<protein>
    <submittedName>
        <fullName evidence="1">Uncharacterized protein</fullName>
    </submittedName>
</protein>
<name>A0A445MUF6_9BACT</name>
<sequence length="38" mass="4490">MIINRSKVNAPRTNPADAIYRSYRDLYGFFRKNTRNIG</sequence>
<evidence type="ECO:0000313" key="1">
    <source>
        <dbReference type="EMBL" id="SPD73110.1"/>
    </source>
</evidence>
<organism evidence="1">
    <name type="scientific">uncultured Desulfobacterium sp</name>
    <dbReference type="NCBI Taxonomy" id="201089"/>
    <lineage>
        <taxon>Bacteria</taxon>
        <taxon>Pseudomonadati</taxon>
        <taxon>Thermodesulfobacteriota</taxon>
        <taxon>Desulfobacteria</taxon>
        <taxon>Desulfobacterales</taxon>
        <taxon>Desulfobacteriaceae</taxon>
        <taxon>Desulfobacterium</taxon>
        <taxon>environmental samples</taxon>
    </lineage>
</organism>
<gene>
    <name evidence="1" type="ORF">PITCH_A1690007</name>
</gene>
<accession>A0A445MUF6</accession>
<proteinExistence type="predicted"/>
<dbReference type="EMBL" id="OJIN01000078">
    <property type="protein sequence ID" value="SPD73110.1"/>
    <property type="molecule type" value="Genomic_DNA"/>
</dbReference>